<dbReference type="InterPro" id="IPR022712">
    <property type="entry name" value="Beta_Casp"/>
</dbReference>
<dbReference type="InterPro" id="IPR036866">
    <property type="entry name" value="RibonucZ/Hydroxyglut_hydro"/>
</dbReference>
<sequence>MRVGRPGRRASTCTAPYATPAQHEPEVSLVLICTNVSVIALEASAQYLVKMPGKSFGREETEHAMLFCLSENPNQPCLVLKWPDGSVMLDCALDLPSILAHLPSITVFGKIMNASRTMVNCDCAPSSDFFNMGDLSVILLSHSSSFLALPFITERTGFNGAIFASEPTVQFGCQLMQEIVEYVERSPNEGEDSVKEEIPSKKKRGCLWEDFYTQEEVKRCLSKIQTIGLNERKVISGFGYVTATCSGYSIGSCNWAIETGSEKIVYLSASSNLSTHSKAFSLVELYRPEALILSSLNRHPHRDPDAMLHQFNSSIVSTLRSGGNVLIPCVPCGLTFDLLECLFSQMNGYDLSQTPVFLVSEVARNCLAYANICAEWLSEGKIARAFIPDDPFLHGMLVKTNRLRPCRSVYGSISREIRTPCVVFASHPSLRIGDAVHFLTIWKDDPANTIVITDPDYASNEVLLPFLPMKMKAVFCPIDTRLTMDQISHVTAAMQPKTVYMHASDQKFVCTQMNIPEYSFAKQITYYAKDKVLDIPCDRRWLQVAIDPKIAAECVLQDVGNGNAVAQLVGMLSLSRGSFLSVEGNPALSSTSVVQLACADTDSIFKRIEKLGFEQRKLHNSSKERIYEKDKTSVTLNSDGTHIIMRQYDERLRQCLKNTIMDGLIKL</sequence>
<evidence type="ECO:0000256" key="2">
    <source>
        <dbReference type="ARBA" id="ARBA00004496"/>
    </source>
</evidence>
<dbReference type="Proteomes" id="UP000046395">
    <property type="component" value="Unassembled WGS sequence"/>
</dbReference>
<accession>A0A5S6QXU5</accession>
<comment type="subcellular location">
    <subcellularLocation>
        <location evidence="2">Cytoplasm</location>
    </subcellularLocation>
    <subcellularLocation>
        <location evidence="1">Nucleus</location>
    </subcellularLocation>
</comment>
<keyword evidence="7" id="KW-1185">Reference proteome</keyword>
<dbReference type="PANTHER" id="PTHR46094:SF1">
    <property type="entry name" value="INTEGRATOR COMPLEX SUBUNIT 9"/>
    <property type="match status" value="1"/>
</dbReference>
<dbReference type="InterPro" id="IPR027074">
    <property type="entry name" value="Integrator_9su"/>
</dbReference>
<name>A0A5S6QXU5_TRIMR</name>
<keyword evidence="5" id="KW-0539">Nucleus</keyword>
<feature type="domain" description="Beta-Casp" evidence="6">
    <location>
        <begin position="335"/>
        <end position="461"/>
    </location>
</feature>
<proteinExistence type="inferred from homology"/>
<reference evidence="8" key="1">
    <citation type="submission" date="2019-12" db="UniProtKB">
        <authorList>
            <consortium name="WormBaseParasite"/>
        </authorList>
    </citation>
    <scope>IDENTIFICATION</scope>
</reference>
<comment type="similarity">
    <text evidence="3">Belongs to the metallo-beta-lactamase superfamily. RNA-metabolizing metallo-beta-lactamase-like family. INTS9 subfamily.</text>
</comment>
<dbReference type="Pfam" id="PF16661">
    <property type="entry name" value="Lactamase_B_6"/>
    <property type="match status" value="1"/>
</dbReference>
<dbReference type="STRING" id="70415.A0A5S6QXU5"/>
<dbReference type="InterPro" id="IPR001279">
    <property type="entry name" value="Metallo-B-lactamas"/>
</dbReference>
<organism evidence="7 8">
    <name type="scientific">Trichuris muris</name>
    <name type="common">Mouse whipworm</name>
    <dbReference type="NCBI Taxonomy" id="70415"/>
    <lineage>
        <taxon>Eukaryota</taxon>
        <taxon>Metazoa</taxon>
        <taxon>Ecdysozoa</taxon>
        <taxon>Nematoda</taxon>
        <taxon>Enoplea</taxon>
        <taxon>Dorylaimia</taxon>
        <taxon>Trichinellida</taxon>
        <taxon>Trichuridae</taxon>
        <taxon>Trichuris</taxon>
    </lineage>
</organism>
<evidence type="ECO:0000256" key="4">
    <source>
        <dbReference type="ARBA" id="ARBA00022490"/>
    </source>
</evidence>
<dbReference type="GO" id="GO:0005737">
    <property type="term" value="C:cytoplasm"/>
    <property type="evidence" value="ECO:0007669"/>
    <property type="project" value="UniProtKB-SubCell"/>
</dbReference>
<dbReference type="GO" id="GO:0034472">
    <property type="term" value="P:snRNA 3'-end processing"/>
    <property type="evidence" value="ECO:0007669"/>
    <property type="project" value="TreeGrafter"/>
</dbReference>
<evidence type="ECO:0000256" key="3">
    <source>
        <dbReference type="ARBA" id="ARBA00006861"/>
    </source>
</evidence>
<protein>
    <submittedName>
        <fullName evidence="8">Beta-Casp domain-containing protein</fullName>
    </submittedName>
</protein>
<dbReference type="GO" id="GO:0032039">
    <property type="term" value="C:integrator complex"/>
    <property type="evidence" value="ECO:0007669"/>
    <property type="project" value="InterPro"/>
</dbReference>
<evidence type="ECO:0000256" key="5">
    <source>
        <dbReference type="ARBA" id="ARBA00023242"/>
    </source>
</evidence>
<evidence type="ECO:0000259" key="6">
    <source>
        <dbReference type="SMART" id="SM01027"/>
    </source>
</evidence>
<evidence type="ECO:0000256" key="1">
    <source>
        <dbReference type="ARBA" id="ARBA00004123"/>
    </source>
</evidence>
<dbReference type="PANTHER" id="PTHR46094">
    <property type="entry name" value="INTEGRATOR COMPLEX SUBUNIT 9"/>
    <property type="match status" value="1"/>
</dbReference>
<dbReference type="SMART" id="SM01027">
    <property type="entry name" value="Beta-Casp"/>
    <property type="match status" value="1"/>
</dbReference>
<evidence type="ECO:0000313" key="8">
    <source>
        <dbReference type="WBParaSite" id="TMUE_3000011958.1"/>
    </source>
</evidence>
<dbReference type="SUPFAM" id="SSF56281">
    <property type="entry name" value="Metallo-hydrolase/oxidoreductase"/>
    <property type="match status" value="1"/>
</dbReference>
<dbReference type="Gene3D" id="3.60.15.10">
    <property type="entry name" value="Ribonuclease Z/Hydroxyacylglutathione hydrolase-like"/>
    <property type="match status" value="1"/>
</dbReference>
<dbReference type="Pfam" id="PF10996">
    <property type="entry name" value="Beta-Casp"/>
    <property type="match status" value="1"/>
</dbReference>
<keyword evidence="4" id="KW-0963">Cytoplasm</keyword>
<dbReference type="WBParaSite" id="TMUE_3000011958.1">
    <property type="protein sequence ID" value="TMUE_3000011958.1"/>
    <property type="gene ID" value="WBGene00289124"/>
</dbReference>
<dbReference type="AlphaFoldDB" id="A0A5S6QXU5"/>
<evidence type="ECO:0000313" key="7">
    <source>
        <dbReference type="Proteomes" id="UP000046395"/>
    </source>
</evidence>